<dbReference type="AlphaFoldDB" id="A0A9P6JSU5"/>
<protein>
    <submittedName>
        <fullName evidence="1">Uncharacterized protein</fullName>
    </submittedName>
</protein>
<comment type="caution">
    <text evidence="1">The sequence shown here is derived from an EMBL/GenBank/DDBJ whole genome shotgun (WGS) entry which is preliminary data.</text>
</comment>
<keyword evidence="2" id="KW-1185">Reference proteome</keyword>
<feature type="non-terminal residue" evidence="1">
    <location>
        <position position="75"/>
    </location>
</feature>
<proteinExistence type="predicted"/>
<dbReference type="Proteomes" id="UP000807306">
    <property type="component" value="Unassembled WGS sequence"/>
</dbReference>
<evidence type="ECO:0000313" key="2">
    <source>
        <dbReference type="Proteomes" id="UP000807306"/>
    </source>
</evidence>
<name>A0A9P6JSU5_9AGAR</name>
<reference evidence="1" key="1">
    <citation type="submission" date="2020-11" db="EMBL/GenBank/DDBJ databases">
        <authorList>
            <consortium name="DOE Joint Genome Institute"/>
            <person name="Ahrendt S."/>
            <person name="Riley R."/>
            <person name="Andreopoulos W."/>
            <person name="Labutti K."/>
            <person name="Pangilinan J."/>
            <person name="Ruiz-Duenas F.J."/>
            <person name="Barrasa J.M."/>
            <person name="Sanchez-Garcia M."/>
            <person name="Camarero S."/>
            <person name="Miyauchi S."/>
            <person name="Serrano A."/>
            <person name="Linde D."/>
            <person name="Babiker R."/>
            <person name="Drula E."/>
            <person name="Ayuso-Fernandez I."/>
            <person name="Pacheco R."/>
            <person name="Padilla G."/>
            <person name="Ferreira P."/>
            <person name="Barriuso J."/>
            <person name="Kellner H."/>
            <person name="Castanera R."/>
            <person name="Alfaro M."/>
            <person name="Ramirez L."/>
            <person name="Pisabarro A.G."/>
            <person name="Kuo A."/>
            <person name="Tritt A."/>
            <person name="Lipzen A."/>
            <person name="He G."/>
            <person name="Yan M."/>
            <person name="Ng V."/>
            <person name="Cullen D."/>
            <person name="Martin F."/>
            <person name="Rosso M.-N."/>
            <person name="Henrissat B."/>
            <person name="Hibbett D."/>
            <person name="Martinez A.T."/>
            <person name="Grigoriev I.V."/>
        </authorList>
    </citation>
    <scope>NUCLEOTIDE SEQUENCE</scope>
    <source>
        <strain evidence="1">CBS 506.95</strain>
    </source>
</reference>
<accession>A0A9P6JSU5</accession>
<gene>
    <name evidence="1" type="ORF">CPB83DRAFT_848543</name>
</gene>
<evidence type="ECO:0000313" key="1">
    <source>
        <dbReference type="EMBL" id="KAF9531676.1"/>
    </source>
</evidence>
<sequence>MWDQMPTNCAKALGQNGGGKMHLKDLIVARFPRIRSSVATLANSLPGLSHRNIVTQGGEIVTILQRDGIHWLQSV</sequence>
<organism evidence="1 2">
    <name type="scientific">Crepidotus variabilis</name>
    <dbReference type="NCBI Taxonomy" id="179855"/>
    <lineage>
        <taxon>Eukaryota</taxon>
        <taxon>Fungi</taxon>
        <taxon>Dikarya</taxon>
        <taxon>Basidiomycota</taxon>
        <taxon>Agaricomycotina</taxon>
        <taxon>Agaricomycetes</taxon>
        <taxon>Agaricomycetidae</taxon>
        <taxon>Agaricales</taxon>
        <taxon>Agaricineae</taxon>
        <taxon>Crepidotaceae</taxon>
        <taxon>Crepidotus</taxon>
    </lineage>
</organism>
<dbReference type="EMBL" id="MU157834">
    <property type="protein sequence ID" value="KAF9531676.1"/>
    <property type="molecule type" value="Genomic_DNA"/>
</dbReference>